<proteinExistence type="predicted"/>
<gene>
    <name evidence="3" type="ORF">L210DRAFT_3651139</name>
</gene>
<keyword evidence="1" id="KW-0812">Transmembrane</keyword>
<evidence type="ECO:0000259" key="2">
    <source>
        <dbReference type="Pfam" id="PF20152"/>
    </source>
</evidence>
<feature type="transmembrane region" description="Helical" evidence="1">
    <location>
        <begin position="105"/>
        <end position="125"/>
    </location>
</feature>
<reference evidence="3" key="2">
    <citation type="journal article" date="2020" name="Nat. Commun.">
        <title>Large-scale genome sequencing of mycorrhizal fungi provides insights into the early evolution of symbiotic traits.</title>
        <authorList>
            <person name="Miyauchi S."/>
            <person name="Kiss E."/>
            <person name="Kuo A."/>
            <person name="Drula E."/>
            <person name="Kohler A."/>
            <person name="Sanchez-Garcia M."/>
            <person name="Morin E."/>
            <person name="Andreopoulos B."/>
            <person name="Barry K.W."/>
            <person name="Bonito G."/>
            <person name="Buee M."/>
            <person name="Carver A."/>
            <person name="Chen C."/>
            <person name="Cichocki N."/>
            <person name="Clum A."/>
            <person name="Culley D."/>
            <person name="Crous P.W."/>
            <person name="Fauchery L."/>
            <person name="Girlanda M."/>
            <person name="Hayes R.D."/>
            <person name="Keri Z."/>
            <person name="LaButti K."/>
            <person name="Lipzen A."/>
            <person name="Lombard V."/>
            <person name="Magnuson J."/>
            <person name="Maillard F."/>
            <person name="Murat C."/>
            <person name="Nolan M."/>
            <person name="Ohm R.A."/>
            <person name="Pangilinan J."/>
            <person name="Pereira M.F."/>
            <person name="Perotto S."/>
            <person name="Peter M."/>
            <person name="Pfister S."/>
            <person name="Riley R."/>
            <person name="Sitrit Y."/>
            <person name="Stielow J.B."/>
            <person name="Szollosi G."/>
            <person name="Zifcakova L."/>
            <person name="Stursova M."/>
            <person name="Spatafora J.W."/>
            <person name="Tedersoo L."/>
            <person name="Vaario L.M."/>
            <person name="Yamada A."/>
            <person name="Yan M."/>
            <person name="Wang P."/>
            <person name="Xu J."/>
            <person name="Bruns T."/>
            <person name="Baldrian P."/>
            <person name="Vilgalys R."/>
            <person name="Dunand C."/>
            <person name="Henrissat B."/>
            <person name="Grigoriev I.V."/>
            <person name="Hibbett D."/>
            <person name="Nagy L.G."/>
            <person name="Martin F.M."/>
        </authorList>
    </citation>
    <scope>NUCLEOTIDE SEQUENCE</scope>
    <source>
        <strain evidence="3">BED1</strain>
    </source>
</reference>
<keyword evidence="4" id="KW-1185">Reference proteome</keyword>
<dbReference type="InterPro" id="IPR045339">
    <property type="entry name" value="DUF6534"/>
</dbReference>
<organism evidence="3 4">
    <name type="scientific">Boletus edulis BED1</name>
    <dbReference type="NCBI Taxonomy" id="1328754"/>
    <lineage>
        <taxon>Eukaryota</taxon>
        <taxon>Fungi</taxon>
        <taxon>Dikarya</taxon>
        <taxon>Basidiomycota</taxon>
        <taxon>Agaricomycotina</taxon>
        <taxon>Agaricomycetes</taxon>
        <taxon>Agaricomycetidae</taxon>
        <taxon>Boletales</taxon>
        <taxon>Boletineae</taxon>
        <taxon>Boletaceae</taxon>
        <taxon>Boletoideae</taxon>
        <taxon>Boletus</taxon>
    </lineage>
</organism>
<dbReference type="Proteomes" id="UP001194468">
    <property type="component" value="Unassembled WGS sequence"/>
</dbReference>
<comment type="caution">
    <text evidence="3">The sequence shown here is derived from an EMBL/GenBank/DDBJ whole genome shotgun (WGS) entry which is preliminary data.</text>
</comment>
<dbReference type="PANTHER" id="PTHR40465">
    <property type="entry name" value="CHROMOSOME 1, WHOLE GENOME SHOTGUN SEQUENCE"/>
    <property type="match status" value="1"/>
</dbReference>
<dbReference type="EMBL" id="WHUW01000050">
    <property type="protein sequence ID" value="KAF8431452.1"/>
    <property type="molecule type" value="Genomic_DNA"/>
</dbReference>
<keyword evidence="1" id="KW-0472">Membrane</keyword>
<evidence type="ECO:0000313" key="4">
    <source>
        <dbReference type="Proteomes" id="UP001194468"/>
    </source>
</evidence>
<evidence type="ECO:0000313" key="3">
    <source>
        <dbReference type="EMBL" id="KAF8431452.1"/>
    </source>
</evidence>
<feature type="transmembrane region" description="Helical" evidence="1">
    <location>
        <begin position="146"/>
        <end position="168"/>
    </location>
</feature>
<sequence length="420" mass="46998">MSTASSDLPSPIELENLGLLFVGFVASTVLYGLTFFQTYIYYSRYPRDYSWTRYLVATLWCYAGYSSDGSNLGNVRSSHTVLSLSPTLFRLYYYLIIMFDANMDVLYATSTFCVQYMLSVLLTFISQLFFTHRVFQVTGGSGSLRLILILLSFIALMFGSAACVQMFAHRRLSAFGSLLMEVRTLFPGFFKTDGSLVIPFTQLFQITTAISLITSVVADVIIFAYNVLLVTSSALPGDGGTRWVSADCRHNARWPGADIYVRFDTLTRGYSQRSFSLSIAQMAYFCIFMIAPSKQYWIPLQMVASKLYVNTLLAHLNSRHVRQGQGLYEEHYLITDRKAHSNGQFPASIRLNVTDVKATTQSINLATRNTDTESDGVGLESRKTCLDDCGNVYAHVSTGTGSTQSQTDNHVDKECLLERV</sequence>
<accession>A0AAD4BJ08</accession>
<dbReference type="Pfam" id="PF20152">
    <property type="entry name" value="DUF6534"/>
    <property type="match status" value="1"/>
</dbReference>
<name>A0AAD4BJ08_BOLED</name>
<reference evidence="3" key="1">
    <citation type="submission" date="2019-10" db="EMBL/GenBank/DDBJ databases">
        <authorList>
            <consortium name="DOE Joint Genome Institute"/>
            <person name="Kuo A."/>
            <person name="Miyauchi S."/>
            <person name="Kiss E."/>
            <person name="Drula E."/>
            <person name="Kohler A."/>
            <person name="Sanchez-Garcia M."/>
            <person name="Andreopoulos B."/>
            <person name="Barry K.W."/>
            <person name="Bonito G."/>
            <person name="Buee M."/>
            <person name="Carver A."/>
            <person name="Chen C."/>
            <person name="Cichocki N."/>
            <person name="Clum A."/>
            <person name="Culley D."/>
            <person name="Crous P.W."/>
            <person name="Fauchery L."/>
            <person name="Girlanda M."/>
            <person name="Hayes R."/>
            <person name="Keri Z."/>
            <person name="LaButti K."/>
            <person name="Lipzen A."/>
            <person name="Lombard V."/>
            <person name="Magnuson J."/>
            <person name="Maillard F."/>
            <person name="Morin E."/>
            <person name="Murat C."/>
            <person name="Nolan M."/>
            <person name="Ohm R."/>
            <person name="Pangilinan J."/>
            <person name="Pereira M."/>
            <person name="Perotto S."/>
            <person name="Peter M."/>
            <person name="Riley R."/>
            <person name="Sitrit Y."/>
            <person name="Stielow B."/>
            <person name="Szollosi G."/>
            <person name="Zifcakova L."/>
            <person name="Stursova M."/>
            <person name="Spatafora J.W."/>
            <person name="Tedersoo L."/>
            <person name="Vaario L.-M."/>
            <person name="Yamada A."/>
            <person name="Yan M."/>
            <person name="Wang P."/>
            <person name="Xu J."/>
            <person name="Bruns T."/>
            <person name="Baldrian P."/>
            <person name="Vilgalys R."/>
            <person name="Henrissat B."/>
            <person name="Grigoriev I.V."/>
            <person name="Hibbett D."/>
            <person name="Nagy L.G."/>
            <person name="Martin F.M."/>
        </authorList>
    </citation>
    <scope>NUCLEOTIDE SEQUENCE</scope>
    <source>
        <strain evidence="3">BED1</strain>
    </source>
</reference>
<feature type="domain" description="DUF6534" evidence="2">
    <location>
        <begin position="253"/>
        <end position="320"/>
    </location>
</feature>
<dbReference type="AlphaFoldDB" id="A0AAD4BJ08"/>
<feature type="transmembrane region" description="Helical" evidence="1">
    <location>
        <begin position="275"/>
        <end position="292"/>
    </location>
</feature>
<dbReference type="PANTHER" id="PTHR40465:SF1">
    <property type="entry name" value="DUF6534 DOMAIN-CONTAINING PROTEIN"/>
    <property type="match status" value="1"/>
</dbReference>
<evidence type="ECO:0000256" key="1">
    <source>
        <dbReference type="SAM" id="Phobius"/>
    </source>
</evidence>
<feature type="transmembrane region" description="Helical" evidence="1">
    <location>
        <begin position="203"/>
        <end position="225"/>
    </location>
</feature>
<protein>
    <recommendedName>
        <fullName evidence="2">DUF6534 domain-containing protein</fullName>
    </recommendedName>
</protein>
<feature type="transmembrane region" description="Helical" evidence="1">
    <location>
        <begin position="20"/>
        <end position="42"/>
    </location>
</feature>
<keyword evidence="1" id="KW-1133">Transmembrane helix</keyword>